<evidence type="ECO:0000313" key="4">
    <source>
        <dbReference type="Proteomes" id="UP001304769"/>
    </source>
</evidence>
<dbReference type="InterPro" id="IPR013094">
    <property type="entry name" value="AB_hydrolase_3"/>
</dbReference>
<evidence type="ECO:0000259" key="2">
    <source>
        <dbReference type="Pfam" id="PF07859"/>
    </source>
</evidence>
<evidence type="ECO:0000256" key="1">
    <source>
        <dbReference type="SAM" id="MobiDB-lite"/>
    </source>
</evidence>
<dbReference type="InterPro" id="IPR029058">
    <property type="entry name" value="AB_hydrolase_fold"/>
</dbReference>
<dbReference type="EMBL" id="JAYGGQ010000010">
    <property type="protein sequence ID" value="MEA5455792.1"/>
    <property type="molecule type" value="Genomic_DNA"/>
</dbReference>
<dbReference type="GO" id="GO:0016787">
    <property type="term" value="F:hydrolase activity"/>
    <property type="evidence" value="ECO:0007669"/>
    <property type="project" value="UniProtKB-KW"/>
</dbReference>
<keyword evidence="3" id="KW-0378">Hydrolase</keyword>
<accession>A0ABU5T7Y3</accession>
<feature type="domain" description="Alpha/beta hydrolase fold-3" evidence="2">
    <location>
        <begin position="25"/>
        <end position="110"/>
    </location>
</feature>
<comment type="caution">
    <text evidence="3">The sequence shown here is derived from an EMBL/GenBank/DDBJ whole genome shotgun (WGS) entry which is preliminary data.</text>
</comment>
<dbReference type="Pfam" id="PF07859">
    <property type="entry name" value="Abhydrolase_3"/>
    <property type="match status" value="1"/>
</dbReference>
<proteinExistence type="predicted"/>
<keyword evidence="4" id="KW-1185">Reference proteome</keyword>
<dbReference type="RefSeq" id="WP_323279674.1">
    <property type="nucleotide sequence ID" value="NZ_JAYGGQ010000010.1"/>
</dbReference>
<reference evidence="3 4" key="1">
    <citation type="submission" date="2023-12" db="EMBL/GenBank/DDBJ databases">
        <title>Sinomonas terricola sp. nov, isolated from litchi orchard soil in Guangdong, PR China.</title>
        <authorList>
            <person name="Jiaxin W."/>
            <person name="Yang Z."/>
            <person name="Honghui Z."/>
        </authorList>
    </citation>
    <scope>NUCLEOTIDE SEQUENCE [LARGE SCALE GENOMIC DNA]</scope>
    <source>
        <strain evidence="3 4">JGH33</strain>
    </source>
</reference>
<dbReference type="SUPFAM" id="SSF53474">
    <property type="entry name" value="alpha/beta-Hydrolases"/>
    <property type="match status" value="1"/>
</dbReference>
<organism evidence="3 4">
    <name type="scientific">Sinomonas terricola</name>
    <dbReference type="NCBI Taxonomy" id="3110330"/>
    <lineage>
        <taxon>Bacteria</taxon>
        <taxon>Bacillati</taxon>
        <taxon>Actinomycetota</taxon>
        <taxon>Actinomycetes</taxon>
        <taxon>Micrococcales</taxon>
        <taxon>Micrococcaceae</taxon>
        <taxon>Sinomonas</taxon>
    </lineage>
</organism>
<gene>
    <name evidence="3" type="ORF">SPF06_13740</name>
</gene>
<dbReference type="Gene3D" id="3.40.50.1820">
    <property type="entry name" value="alpha/beta hydrolase"/>
    <property type="match status" value="1"/>
</dbReference>
<feature type="region of interest" description="Disordered" evidence="1">
    <location>
        <begin position="1"/>
        <end position="20"/>
    </location>
</feature>
<protein>
    <submittedName>
        <fullName evidence="3">Alpha/beta hydrolase fold domain-containing protein</fullName>
    </submittedName>
</protein>
<name>A0ABU5T7Y3_9MICC</name>
<evidence type="ECO:0000313" key="3">
    <source>
        <dbReference type="EMBL" id="MEA5455792.1"/>
    </source>
</evidence>
<dbReference type="Proteomes" id="UP001304769">
    <property type="component" value="Unassembled WGS sequence"/>
</dbReference>
<sequence>MPCASSLPSRPPTPSSSISTAAAGCSEKQLVLDRQAMEWFWGHYAPVERRSEPEACPLRATSFAGLPRAAIALAEFDPPFDEGRAYASALRSAGVPVTDRVFLGQMHGFISLYGTLPASAELLEWIAERVGETVRPH</sequence>